<comment type="caution">
    <text evidence="2">The sequence shown here is derived from an EMBL/GenBank/DDBJ whole genome shotgun (WGS) entry which is preliminary data.</text>
</comment>
<proteinExistence type="predicted"/>
<protein>
    <submittedName>
        <fullName evidence="2">Uncharacterized protein</fullName>
    </submittedName>
</protein>
<evidence type="ECO:0000313" key="3">
    <source>
        <dbReference type="Proteomes" id="UP000298663"/>
    </source>
</evidence>
<feature type="compositionally biased region" description="Acidic residues" evidence="1">
    <location>
        <begin position="68"/>
        <end position="82"/>
    </location>
</feature>
<feature type="compositionally biased region" description="Basic residues" evidence="1">
    <location>
        <begin position="36"/>
        <end position="46"/>
    </location>
</feature>
<dbReference type="AlphaFoldDB" id="A0A4U8UWJ3"/>
<gene>
    <name evidence="2" type="ORF">L596_004333</name>
</gene>
<keyword evidence="3" id="KW-1185">Reference proteome</keyword>
<organism evidence="2 3">
    <name type="scientific">Steinernema carpocapsae</name>
    <name type="common">Entomopathogenic nematode</name>
    <dbReference type="NCBI Taxonomy" id="34508"/>
    <lineage>
        <taxon>Eukaryota</taxon>
        <taxon>Metazoa</taxon>
        <taxon>Ecdysozoa</taxon>
        <taxon>Nematoda</taxon>
        <taxon>Chromadorea</taxon>
        <taxon>Rhabditida</taxon>
        <taxon>Tylenchina</taxon>
        <taxon>Panagrolaimomorpha</taxon>
        <taxon>Strongyloidoidea</taxon>
        <taxon>Steinernematidae</taxon>
        <taxon>Steinernema</taxon>
    </lineage>
</organism>
<accession>A0A4U8UWJ3</accession>
<dbReference type="EMBL" id="AZBU02000001">
    <property type="protein sequence ID" value="TMS37394.1"/>
    <property type="molecule type" value="Genomic_DNA"/>
</dbReference>
<evidence type="ECO:0000313" key="2">
    <source>
        <dbReference type="EMBL" id="TMS37394.1"/>
    </source>
</evidence>
<name>A0A4U8UWJ3_STECR</name>
<sequence length="246" mass="28049">MVDLIEDVDSVDPCLKTDHFHISEVESDDSRDQIFRKKRRTTKKRSKDGSRTQNTRQLKHVSKLEQDLGSDADMFPEMDEPEEDPIKSYKDMVDLIEDVDSVGPCVFRTGKKRKKNTRGKFDPKYKTPKTQKLCAKLEKTFMRRMFWKMNSATTDRNLHPTKCTTQLVEPAVTAWGFSWNRLKIAGSSSVVSVIDDAENQKIPRRAELCAPVKIMKGTVFTRPLLVAPQYLKEAAAPASTSRHGTV</sequence>
<feature type="region of interest" description="Disordered" evidence="1">
    <location>
        <begin position="26"/>
        <end position="82"/>
    </location>
</feature>
<reference evidence="2 3" key="2">
    <citation type="journal article" date="2019" name="G3 (Bethesda)">
        <title>Hybrid Assembly of the Genome of the Entomopathogenic Nematode Steinernema carpocapsae Identifies the X-Chromosome.</title>
        <authorList>
            <person name="Serra L."/>
            <person name="Macchietto M."/>
            <person name="Macias-Munoz A."/>
            <person name="McGill C.J."/>
            <person name="Rodriguez I.M."/>
            <person name="Rodriguez B."/>
            <person name="Murad R."/>
            <person name="Mortazavi A."/>
        </authorList>
    </citation>
    <scope>NUCLEOTIDE SEQUENCE [LARGE SCALE GENOMIC DNA]</scope>
    <source>
        <strain evidence="2 3">ALL</strain>
    </source>
</reference>
<feature type="compositionally biased region" description="Basic and acidic residues" evidence="1">
    <location>
        <begin position="26"/>
        <end position="35"/>
    </location>
</feature>
<evidence type="ECO:0000256" key="1">
    <source>
        <dbReference type="SAM" id="MobiDB-lite"/>
    </source>
</evidence>
<dbReference type="Proteomes" id="UP000298663">
    <property type="component" value="Unassembled WGS sequence"/>
</dbReference>
<reference evidence="2 3" key="1">
    <citation type="journal article" date="2015" name="Genome Biol.">
        <title>Comparative genomics of Steinernema reveals deeply conserved gene regulatory networks.</title>
        <authorList>
            <person name="Dillman A.R."/>
            <person name="Macchietto M."/>
            <person name="Porter C.F."/>
            <person name="Rogers A."/>
            <person name="Williams B."/>
            <person name="Antoshechkin I."/>
            <person name="Lee M.M."/>
            <person name="Goodwin Z."/>
            <person name="Lu X."/>
            <person name="Lewis E.E."/>
            <person name="Goodrich-Blair H."/>
            <person name="Stock S.P."/>
            <person name="Adams B.J."/>
            <person name="Sternberg P.W."/>
            <person name="Mortazavi A."/>
        </authorList>
    </citation>
    <scope>NUCLEOTIDE SEQUENCE [LARGE SCALE GENOMIC DNA]</scope>
    <source>
        <strain evidence="2 3">ALL</strain>
    </source>
</reference>